<dbReference type="EMBL" id="CP003364">
    <property type="protein sequence ID" value="AGA28295.1"/>
    <property type="molecule type" value="Genomic_DNA"/>
</dbReference>
<reference evidence="1 2" key="1">
    <citation type="submission" date="2012-02" db="EMBL/GenBank/DDBJ databases">
        <title>Complete sequence of chromosome of Singulisphaera acidiphila DSM 18658.</title>
        <authorList>
            <consortium name="US DOE Joint Genome Institute (JGI-PGF)"/>
            <person name="Lucas S."/>
            <person name="Copeland A."/>
            <person name="Lapidus A."/>
            <person name="Glavina del Rio T."/>
            <person name="Dalin E."/>
            <person name="Tice H."/>
            <person name="Bruce D."/>
            <person name="Goodwin L."/>
            <person name="Pitluck S."/>
            <person name="Peters L."/>
            <person name="Ovchinnikova G."/>
            <person name="Chertkov O."/>
            <person name="Kyrpides N."/>
            <person name="Mavromatis K."/>
            <person name="Ivanova N."/>
            <person name="Brettin T."/>
            <person name="Detter J.C."/>
            <person name="Han C."/>
            <person name="Larimer F."/>
            <person name="Land M."/>
            <person name="Hauser L."/>
            <person name="Markowitz V."/>
            <person name="Cheng J.-F."/>
            <person name="Hugenholtz P."/>
            <person name="Woyke T."/>
            <person name="Wu D."/>
            <person name="Tindall B."/>
            <person name="Pomrenke H."/>
            <person name="Brambilla E."/>
            <person name="Klenk H.-P."/>
            <person name="Eisen J.A."/>
        </authorList>
    </citation>
    <scope>NUCLEOTIDE SEQUENCE [LARGE SCALE GENOMIC DNA]</scope>
    <source>
        <strain evidence="2">ATCC BAA-1392 / DSM 18658 / VKM B-2454 / MOB10</strain>
    </source>
</reference>
<sequence>MYPMSERIKSRKVQTGESRDVLNAHDSVARLLGLRSYYMMITVARVNRFSCVIELLSSPS</sequence>
<accession>L0DHG8</accession>
<evidence type="ECO:0000313" key="2">
    <source>
        <dbReference type="Proteomes" id="UP000010798"/>
    </source>
</evidence>
<gene>
    <name evidence="1" type="ordered locus">Sinac_4080</name>
</gene>
<name>L0DHG8_SINAD</name>
<dbReference type="AlphaFoldDB" id="L0DHG8"/>
<dbReference type="Proteomes" id="UP000010798">
    <property type="component" value="Chromosome"/>
</dbReference>
<protein>
    <submittedName>
        <fullName evidence="1">Uncharacterized protein</fullName>
    </submittedName>
</protein>
<keyword evidence="2" id="KW-1185">Reference proteome</keyword>
<dbReference type="HOGENOM" id="CLU_2939315_0_0_0"/>
<dbReference type="STRING" id="886293.Sinac_4080"/>
<organism evidence="1 2">
    <name type="scientific">Singulisphaera acidiphila (strain ATCC BAA-1392 / DSM 18658 / VKM B-2454 / MOB10)</name>
    <dbReference type="NCBI Taxonomy" id="886293"/>
    <lineage>
        <taxon>Bacteria</taxon>
        <taxon>Pseudomonadati</taxon>
        <taxon>Planctomycetota</taxon>
        <taxon>Planctomycetia</taxon>
        <taxon>Isosphaerales</taxon>
        <taxon>Isosphaeraceae</taxon>
        <taxon>Singulisphaera</taxon>
    </lineage>
</organism>
<evidence type="ECO:0000313" key="1">
    <source>
        <dbReference type="EMBL" id="AGA28295.1"/>
    </source>
</evidence>
<proteinExistence type="predicted"/>
<dbReference type="KEGG" id="saci:Sinac_4080"/>